<keyword evidence="8 11" id="KW-0472">Membrane</keyword>
<dbReference type="PANTHER" id="PTHR30069">
    <property type="entry name" value="TONB-DEPENDENT OUTER MEMBRANE RECEPTOR"/>
    <property type="match status" value="1"/>
</dbReference>
<reference evidence="16 17" key="1">
    <citation type="submission" date="2019-11" db="EMBL/GenBank/DDBJ databases">
        <title>Novel species isolated from a subtropical stream in China.</title>
        <authorList>
            <person name="Lu H."/>
        </authorList>
    </citation>
    <scope>NUCLEOTIDE SEQUENCE [LARGE SCALE GENOMIC DNA]</scope>
    <source>
        <strain evidence="16 17">FT92W</strain>
    </source>
</reference>
<keyword evidence="17" id="KW-1185">Reference proteome</keyword>
<evidence type="ECO:0000256" key="9">
    <source>
        <dbReference type="ARBA" id="ARBA00023170"/>
    </source>
</evidence>
<dbReference type="GO" id="GO:0044718">
    <property type="term" value="P:siderophore transmembrane transport"/>
    <property type="evidence" value="ECO:0007669"/>
    <property type="project" value="TreeGrafter"/>
</dbReference>
<evidence type="ECO:0000256" key="6">
    <source>
        <dbReference type="ARBA" id="ARBA00022729"/>
    </source>
</evidence>
<keyword evidence="7 12" id="KW-0798">TonB box</keyword>
<evidence type="ECO:0000259" key="14">
    <source>
        <dbReference type="Pfam" id="PF00593"/>
    </source>
</evidence>
<dbReference type="SUPFAM" id="SSF56935">
    <property type="entry name" value="Porins"/>
    <property type="match status" value="1"/>
</dbReference>
<comment type="similarity">
    <text evidence="2 11 12">Belongs to the TonB-dependent receptor family.</text>
</comment>
<dbReference type="AlphaFoldDB" id="A0A7X2INF9"/>
<evidence type="ECO:0000256" key="7">
    <source>
        <dbReference type="ARBA" id="ARBA00023077"/>
    </source>
</evidence>
<dbReference type="Gene3D" id="2.170.130.10">
    <property type="entry name" value="TonB-dependent receptor, plug domain"/>
    <property type="match status" value="1"/>
</dbReference>
<name>A0A7X2INF9_9BURK</name>
<evidence type="ECO:0000256" key="1">
    <source>
        <dbReference type="ARBA" id="ARBA00004571"/>
    </source>
</evidence>
<evidence type="ECO:0000256" key="12">
    <source>
        <dbReference type="RuleBase" id="RU003357"/>
    </source>
</evidence>
<dbReference type="Pfam" id="PF07715">
    <property type="entry name" value="Plug"/>
    <property type="match status" value="1"/>
</dbReference>
<dbReference type="Gene3D" id="2.40.170.20">
    <property type="entry name" value="TonB-dependent receptor, beta-barrel domain"/>
    <property type="match status" value="1"/>
</dbReference>
<dbReference type="EMBL" id="WKJJ01000009">
    <property type="protein sequence ID" value="MRV73242.1"/>
    <property type="molecule type" value="Genomic_DNA"/>
</dbReference>
<organism evidence="16 17">
    <name type="scientific">Pseudoduganella rivuli</name>
    <dbReference type="NCBI Taxonomy" id="2666085"/>
    <lineage>
        <taxon>Bacteria</taxon>
        <taxon>Pseudomonadati</taxon>
        <taxon>Pseudomonadota</taxon>
        <taxon>Betaproteobacteria</taxon>
        <taxon>Burkholderiales</taxon>
        <taxon>Oxalobacteraceae</taxon>
        <taxon>Telluria group</taxon>
        <taxon>Pseudoduganella</taxon>
    </lineage>
</organism>
<keyword evidence="9" id="KW-0675">Receptor</keyword>
<keyword evidence="10 11" id="KW-0998">Cell outer membrane</keyword>
<evidence type="ECO:0000313" key="16">
    <source>
        <dbReference type="EMBL" id="MRV73242.1"/>
    </source>
</evidence>
<evidence type="ECO:0000256" key="8">
    <source>
        <dbReference type="ARBA" id="ARBA00023136"/>
    </source>
</evidence>
<evidence type="ECO:0000256" key="4">
    <source>
        <dbReference type="ARBA" id="ARBA00022452"/>
    </source>
</evidence>
<keyword evidence="4 11" id="KW-1134">Transmembrane beta strand</keyword>
<dbReference type="InterPro" id="IPR039426">
    <property type="entry name" value="TonB-dep_rcpt-like"/>
</dbReference>
<dbReference type="GO" id="GO:0009279">
    <property type="term" value="C:cell outer membrane"/>
    <property type="evidence" value="ECO:0007669"/>
    <property type="project" value="UniProtKB-SubCell"/>
</dbReference>
<feature type="signal peptide" evidence="13">
    <location>
        <begin position="1"/>
        <end position="23"/>
    </location>
</feature>
<dbReference type="PROSITE" id="PS52016">
    <property type="entry name" value="TONB_DEPENDENT_REC_3"/>
    <property type="match status" value="1"/>
</dbReference>
<dbReference type="InterPro" id="IPR000531">
    <property type="entry name" value="Beta-barrel_TonB"/>
</dbReference>
<evidence type="ECO:0000256" key="2">
    <source>
        <dbReference type="ARBA" id="ARBA00009810"/>
    </source>
</evidence>
<keyword evidence="6 13" id="KW-0732">Signal</keyword>
<evidence type="ECO:0000256" key="3">
    <source>
        <dbReference type="ARBA" id="ARBA00022448"/>
    </source>
</evidence>
<keyword evidence="5 11" id="KW-0812">Transmembrane</keyword>
<evidence type="ECO:0000256" key="11">
    <source>
        <dbReference type="PROSITE-ProRule" id="PRU01360"/>
    </source>
</evidence>
<keyword evidence="3 11" id="KW-0813">Transport</keyword>
<gene>
    <name evidence="16" type="ORF">GJ700_16140</name>
</gene>
<evidence type="ECO:0000259" key="15">
    <source>
        <dbReference type="Pfam" id="PF07715"/>
    </source>
</evidence>
<evidence type="ECO:0000256" key="13">
    <source>
        <dbReference type="SAM" id="SignalP"/>
    </source>
</evidence>
<comment type="caution">
    <text evidence="16">The sequence shown here is derived from an EMBL/GenBank/DDBJ whole genome shotgun (WGS) entry which is preliminary data.</text>
</comment>
<sequence>MKFPLTRIAMAITLLTAGSAALAEQAESKAGGAEGAAPAAKAGKADSGKTIQRVEIKGDTQAYDPRRDDTASKTVLSHEEIIKFGDTNVFDVLKRAPGVTVIGNAIRMRGLGNGYTQILVNGERPPPGFSMDTVTPEQIEKIEVIRAATAEHSMQAIAGTINIVLKKVVAKPQRDLRINGARSDQSSNLFMMGTLADRVDNLSYYLNAMLGHNEGSTPGTSTDRFLTPQGQVVQWRDTVSESRNRSNMLGLQPRLNWKLPDDEQLNVSGYLQAMRSAYNWHALTTNRVGSFGWPDYVDRSSDTSSSGLFGGGDVNWVVKLWGGKLDAKLSASRGRNDNDTVRPSATADHATVLRRDSDSRSLYTNYSTTGKYTRTLFDGHAIAGGWEASSNLTEDTSVRVEGLVGGPLDTIRESFRPKVVKLAAYGQDEWNVTKDWSVYMGARWESIRTDSSGAGLADTQSSTHVLSPVAQTLYKFPDKSGRQLRMALTRTFKAPQTYQLTARRYEADLNTRFTPDSSGNPNLKPELANGIDLTYEHFWAPGAVFSVGASQRSIRDYIRTRLIEDRPGHWLSLPLNEGKAQVRTLDVEVKFPLKAFDKDALPFDFRFSANRNWSAVDSVPGPDNRLDQQIPLTVTLGADYREDQFSAGASLAYRGGGMVRQSEQQFIRQQGRRELEAYWLYKVRTGLQVRLSVNNALGEDNRGESRYVDVSGTSETRSWNPGSARLQANVEMKF</sequence>
<dbReference type="GO" id="GO:0015344">
    <property type="term" value="F:siderophore uptake transmembrane transporter activity"/>
    <property type="evidence" value="ECO:0007669"/>
    <property type="project" value="TreeGrafter"/>
</dbReference>
<protein>
    <submittedName>
        <fullName evidence="16">Outer membrane beta-barrel protein</fullName>
    </submittedName>
</protein>
<feature type="domain" description="TonB-dependent receptor-like beta-barrel" evidence="14">
    <location>
        <begin position="266"/>
        <end position="695"/>
    </location>
</feature>
<evidence type="ECO:0000256" key="10">
    <source>
        <dbReference type="ARBA" id="ARBA00023237"/>
    </source>
</evidence>
<accession>A0A7X2INF9</accession>
<dbReference type="CDD" id="cd01347">
    <property type="entry name" value="ligand_gated_channel"/>
    <property type="match status" value="1"/>
</dbReference>
<comment type="subcellular location">
    <subcellularLocation>
        <location evidence="1 11">Cell outer membrane</location>
        <topology evidence="1 11">Multi-pass membrane protein</topology>
    </subcellularLocation>
</comment>
<dbReference type="Pfam" id="PF00593">
    <property type="entry name" value="TonB_dep_Rec_b-barrel"/>
    <property type="match status" value="1"/>
</dbReference>
<dbReference type="Proteomes" id="UP000446768">
    <property type="component" value="Unassembled WGS sequence"/>
</dbReference>
<dbReference type="InterPro" id="IPR012910">
    <property type="entry name" value="Plug_dom"/>
</dbReference>
<evidence type="ECO:0000256" key="5">
    <source>
        <dbReference type="ARBA" id="ARBA00022692"/>
    </source>
</evidence>
<dbReference type="InterPro" id="IPR036942">
    <property type="entry name" value="Beta-barrel_TonB_sf"/>
</dbReference>
<dbReference type="RefSeq" id="WP_154375599.1">
    <property type="nucleotide sequence ID" value="NZ_WKJJ01000009.1"/>
</dbReference>
<dbReference type="InterPro" id="IPR037066">
    <property type="entry name" value="Plug_dom_sf"/>
</dbReference>
<feature type="chain" id="PRO_5030535026" evidence="13">
    <location>
        <begin position="24"/>
        <end position="734"/>
    </location>
</feature>
<feature type="domain" description="TonB-dependent receptor plug" evidence="15">
    <location>
        <begin position="66"/>
        <end position="160"/>
    </location>
</feature>
<dbReference type="PANTHER" id="PTHR30069:SF29">
    <property type="entry name" value="HEMOGLOBIN AND HEMOGLOBIN-HAPTOGLOBIN-BINDING PROTEIN 1-RELATED"/>
    <property type="match status" value="1"/>
</dbReference>
<evidence type="ECO:0000313" key="17">
    <source>
        <dbReference type="Proteomes" id="UP000446768"/>
    </source>
</evidence>
<proteinExistence type="inferred from homology"/>